<dbReference type="EMBL" id="JAIZPD010000020">
    <property type="protein sequence ID" value="KAH0957607.1"/>
    <property type="molecule type" value="Genomic_DNA"/>
</dbReference>
<keyword evidence="1" id="KW-0732">Signal</keyword>
<dbReference type="Gene3D" id="3.90.1300.10">
    <property type="entry name" value="Amidase signature (AS) domain"/>
    <property type="match status" value="1"/>
</dbReference>
<protein>
    <submittedName>
        <fullName evidence="3">Amidase domain-containing protein</fullName>
    </submittedName>
</protein>
<feature type="signal peptide" evidence="1">
    <location>
        <begin position="1"/>
        <end position="18"/>
    </location>
</feature>
<feature type="chain" id="PRO_5040450945" evidence="1">
    <location>
        <begin position="19"/>
        <end position="580"/>
    </location>
</feature>
<feature type="domain" description="Amidase" evidence="2">
    <location>
        <begin position="79"/>
        <end position="374"/>
    </location>
</feature>
<sequence>MPLRPFQLLGLLASAAVGLTGDTPKDGYCNGVPLSVSENNAKLPEHLVMSKCADFTLEEATIAQMQKAMEDGWLTSAKLVSCYLKRTFQTKPYLNSVMQENPDVMDIAMDLDRERRCTGPRGPLHGIPFTVKDNIATNDLMETTAGSWALLGSRPHRDATVVERLRKSGAVLFGKATMSEWADMRSSNYSEGYSPRGGQCRSAYNLTVNPGGSSSGSAVGVAANAIAFSIGTETDGSVINPAMRNQIVGFKPTVGLTSRAGVIPESENQDSVGTFGRTVRDAVLPLDAIRGPDELDPMSEHQKKLKLPGGGFEELLSTKEILVGANFGIPWDSFWTYTDTETRRVLKGVVDLLRAKGANIHYMTEIKNHERIVSPTGWDWDFGHDPEKNGTEGSEYTYIKVDFYNNLSDYLKKLRFSPMCSLEDIVNYNKRYSGTEGGFPQSHPAFYSGQDGLEASLATKGLKDTKYHEALNYRQNMAREGIDMALDYNGTQLNGLLVPLEPGQSYQIAAQAGYPMITLPAGVHQDSGMGIGLGIMQTAWKDDELVKWGSAIEDLMSSTEWKRTLPTWRGALERNLPVPL</sequence>
<keyword evidence="4" id="KW-1185">Reference proteome</keyword>
<evidence type="ECO:0000313" key="3">
    <source>
        <dbReference type="EMBL" id="KAH0957607.1"/>
    </source>
</evidence>
<dbReference type="PANTHER" id="PTHR42678:SF37">
    <property type="entry name" value="AMIDASE C869.01-RELATED"/>
    <property type="match status" value="1"/>
</dbReference>
<dbReference type="OrthoDB" id="566138at2759"/>
<proteinExistence type="predicted"/>
<dbReference type="Proteomes" id="UP000824596">
    <property type="component" value="Unassembled WGS sequence"/>
</dbReference>
<evidence type="ECO:0000256" key="1">
    <source>
        <dbReference type="SAM" id="SignalP"/>
    </source>
</evidence>
<dbReference type="InterPro" id="IPR036928">
    <property type="entry name" value="AS_sf"/>
</dbReference>
<comment type="caution">
    <text evidence="3">The sequence shown here is derived from an EMBL/GenBank/DDBJ whole genome shotgun (WGS) entry which is preliminary data.</text>
</comment>
<organism evidence="3 4">
    <name type="scientific">Hirsutella rhossiliensis</name>
    <dbReference type="NCBI Taxonomy" id="111463"/>
    <lineage>
        <taxon>Eukaryota</taxon>
        <taxon>Fungi</taxon>
        <taxon>Dikarya</taxon>
        <taxon>Ascomycota</taxon>
        <taxon>Pezizomycotina</taxon>
        <taxon>Sordariomycetes</taxon>
        <taxon>Hypocreomycetidae</taxon>
        <taxon>Hypocreales</taxon>
        <taxon>Ophiocordycipitaceae</taxon>
        <taxon>Hirsutella</taxon>
    </lineage>
</organism>
<gene>
    <name evidence="3" type="ORF">HRG_11389</name>
</gene>
<dbReference type="InterPro" id="IPR023631">
    <property type="entry name" value="Amidase_dom"/>
</dbReference>
<dbReference type="PANTHER" id="PTHR42678">
    <property type="entry name" value="AMIDASE"/>
    <property type="match status" value="1"/>
</dbReference>
<dbReference type="RefSeq" id="XP_044715121.1">
    <property type="nucleotide sequence ID" value="XM_044869859.1"/>
</dbReference>
<accession>A0A9P8MMB0</accession>
<dbReference type="AlphaFoldDB" id="A0A9P8MMB0"/>
<dbReference type="Pfam" id="PF01425">
    <property type="entry name" value="Amidase"/>
    <property type="match status" value="1"/>
</dbReference>
<name>A0A9P8MMB0_9HYPO</name>
<reference evidence="3" key="1">
    <citation type="submission" date="2021-09" db="EMBL/GenBank/DDBJ databases">
        <title>A high-quality genome of the endoparasitic fungus Hirsutella rhossiliensis with a comparison of Hirsutella genomes reveals transposable elements contributing to genome size variation.</title>
        <authorList>
            <person name="Lin R."/>
            <person name="Jiao Y."/>
            <person name="Sun X."/>
            <person name="Ling J."/>
            <person name="Xie B."/>
            <person name="Cheng X."/>
        </authorList>
    </citation>
    <scope>NUCLEOTIDE SEQUENCE</scope>
    <source>
        <strain evidence="3">HR02</strain>
    </source>
</reference>
<evidence type="ECO:0000313" key="4">
    <source>
        <dbReference type="Proteomes" id="UP000824596"/>
    </source>
</evidence>
<evidence type="ECO:0000259" key="2">
    <source>
        <dbReference type="Pfam" id="PF01425"/>
    </source>
</evidence>
<dbReference type="GeneID" id="68360517"/>
<dbReference type="SUPFAM" id="SSF75304">
    <property type="entry name" value="Amidase signature (AS) enzymes"/>
    <property type="match status" value="1"/>
</dbReference>